<dbReference type="AlphaFoldDB" id="A0A2M7H4K6"/>
<accession>A0A2M7H4K6</accession>
<protein>
    <submittedName>
        <fullName evidence="1">Uncharacterized protein</fullName>
    </submittedName>
</protein>
<evidence type="ECO:0000313" key="1">
    <source>
        <dbReference type="EMBL" id="PIW37153.1"/>
    </source>
</evidence>
<evidence type="ECO:0000313" key="2">
    <source>
        <dbReference type="Proteomes" id="UP000230292"/>
    </source>
</evidence>
<organism evidence="1 2">
    <name type="scientific">Candidatus Kerfeldbacteria bacterium CG15_BIG_FIL_POST_REV_8_21_14_020_45_12</name>
    <dbReference type="NCBI Taxonomy" id="2014247"/>
    <lineage>
        <taxon>Bacteria</taxon>
        <taxon>Candidatus Kerfeldiibacteriota</taxon>
    </lineage>
</organism>
<dbReference type="EMBL" id="PFGC01000020">
    <property type="protein sequence ID" value="PIW37153.1"/>
    <property type="molecule type" value="Genomic_DNA"/>
</dbReference>
<sequence length="65" mass="7855">MSEEIGQKLSDKELKEVLGRMVDAFNEFHEQMRELEKRQQNVIEHIQKRIDGEKLEDLKKKLEQM</sequence>
<name>A0A2M7H4K6_9BACT</name>
<gene>
    <name evidence="1" type="ORF">COW24_01690</name>
</gene>
<dbReference type="Proteomes" id="UP000230292">
    <property type="component" value="Unassembled WGS sequence"/>
</dbReference>
<proteinExistence type="predicted"/>
<reference evidence="1 2" key="1">
    <citation type="submission" date="2017-09" db="EMBL/GenBank/DDBJ databases">
        <title>Depth-based differentiation of microbial function through sediment-hosted aquifers and enrichment of novel symbionts in the deep terrestrial subsurface.</title>
        <authorList>
            <person name="Probst A.J."/>
            <person name="Ladd B."/>
            <person name="Jarett J.K."/>
            <person name="Geller-Mcgrath D.E."/>
            <person name="Sieber C.M."/>
            <person name="Emerson J.B."/>
            <person name="Anantharaman K."/>
            <person name="Thomas B.C."/>
            <person name="Malmstrom R."/>
            <person name="Stieglmeier M."/>
            <person name="Klingl A."/>
            <person name="Woyke T."/>
            <person name="Ryan C.M."/>
            <person name="Banfield J.F."/>
        </authorList>
    </citation>
    <scope>NUCLEOTIDE SEQUENCE [LARGE SCALE GENOMIC DNA]</scope>
    <source>
        <strain evidence="1">CG15_BIG_FIL_POST_REV_8_21_14_020_45_12</strain>
    </source>
</reference>
<comment type="caution">
    <text evidence="1">The sequence shown here is derived from an EMBL/GenBank/DDBJ whole genome shotgun (WGS) entry which is preliminary data.</text>
</comment>